<keyword evidence="9" id="KW-1185">Reference proteome</keyword>
<proteinExistence type="predicted"/>
<feature type="compositionally biased region" description="Polar residues" evidence="6">
    <location>
        <begin position="962"/>
        <end position="971"/>
    </location>
</feature>
<evidence type="ECO:0000256" key="5">
    <source>
        <dbReference type="PROSITE-ProRule" id="PRU01077"/>
    </source>
</evidence>
<feature type="compositionally biased region" description="Polar residues" evidence="6">
    <location>
        <begin position="1060"/>
        <end position="1073"/>
    </location>
</feature>
<feature type="compositionally biased region" description="Low complexity" evidence="6">
    <location>
        <begin position="519"/>
        <end position="529"/>
    </location>
</feature>
<feature type="region of interest" description="Disordered" evidence="6">
    <location>
        <begin position="408"/>
        <end position="589"/>
    </location>
</feature>
<feature type="compositionally biased region" description="Polar residues" evidence="6">
    <location>
        <begin position="451"/>
        <end position="460"/>
    </location>
</feature>
<dbReference type="GO" id="GO:0005886">
    <property type="term" value="C:plasma membrane"/>
    <property type="evidence" value="ECO:0007669"/>
    <property type="project" value="TreeGrafter"/>
</dbReference>
<feature type="compositionally biased region" description="Polar residues" evidence="6">
    <location>
        <begin position="408"/>
        <end position="418"/>
    </location>
</feature>
<evidence type="ECO:0000256" key="4">
    <source>
        <dbReference type="ARBA" id="ARBA00023212"/>
    </source>
</evidence>
<name>A0A139ACX7_GONPJ</name>
<evidence type="ECO:0000256" key="3">
    <source>
        <dbReference type="ARBA" id="ARBA00022553"/>
    </source>
</evidence>
<dbReference type="InterPro" id="IPR027267">
    <property type="entry name" value="AH/BAR_dom_sf"/>
</dbReference>
<accession>A0A139ACX7</accession>
<feature type="region of interest" description="Disordered" evidence="6">
    <location>
        <begin position="1049"/>
        <end position="1073"/>
    </location>
</feature>
<dbReference type="SUPFAM" id="SSF103657">
    <property type="entry name" value="BAR/IMD domain-like"/>
    <property type="match status" value="1"/>
</dbReference>
<dbReference type="InterPro" id="IPR001060">
    <property type="entry name" value="FCH_dom"/>
</dbReference>
<keyword evidence="2" id="KW-0963">Cytoplasm</keyword>
<feature type="region of interest" description="Disordered" evidence="6">
    <location>
        <begin position="274"/>
        <end position="341"/>
    </location>
</feature>
<feature type="compositionally biased region" description="Pro residues" evidence="6">
    <location>
        <begin position="508"/>
        <end position="518"/>
    </location>
</feature>
<dbReference type="Pfam" id="PF00611">
    <property type="entry name" value="FCH"/>
    <property type="match status" value="1"/>
</dbReference>
<feature type="region of interest" description="Disordered" evidence="6">
    <location>
        <begin position="942"/>
        <end position="971"/>
    </location>
</feature>
<dbReference type="GO" id="GO:0043226">
    <property type="term" value="C:organelle"/>
    <property type="evidence" value="ECO:0007669"/>
    <property type="project" value="UniProtKB-ARBA"/>
</dbReference>
<evidence type="ECO:0000313" key="9">
    <source>
        <dbReference type="Proteomes" id="UP000070544"/>
    </source>
</evidence>
<keyword evidence="4" id="KW-0206">Cytoskeleton</keyword>
<feature type="compositionally biased region" description="Polar residues" evidence="6">
    <location>
        <begin position="651"/>
        <end position="666"/>
    </location>
</feature>
<dbReference type="EMBL" id="KQ965769">
    <property type="protein sequence ID" value="KXS14434.1"/>
    <property type="molecule type" value="Genomic_DNA"/>
</dbReference>
<feature type="region of interest" description="Disordered" evidence="6">
    <location>
        <begin position="617"/>
        <end position="699"/>
    </location>
</feature>
<dbReference type="STRING" id="1344416.A0A139ACX7"/>
<protein>
    <recommendedName>
        <fullName evidence="7">F-BAR domain-containing protein</fullName>
    </recommendedName>
</protein>
<evidence type="ECO:0000256" key="2">
    <source>
        <dbReference type="ARBA" id="ARBA00022490"/>
    </source>
</evidence>
<dbReference type="OrthoDB" id="19092at2759"/>
<dbReference type="PANTHER" id="PTHR23065:SF7">
    <property type="entry name" value="NOSTRIN, ISOFORM H"/>
    <property type="match status" value="1"/>
</dbReference>
<dbReference type="InterPro" id="IPR031160">
    <property type="entry name" value="F_BAR_dom"/>
</dbReference>
<dbReference type="Gene3D" id="1.20.1270.60">
    <property type="entry name" value="Arfaptin homology (AH) domain/BAR domain"/>
    <property type="match status" value="1"/>
</dbReference>
<evidence type="ECO:0000256" key="6">
    <source>
        <dbReference type="SAM" id="MobiDB-lite"/>
    </source>
</evidence>
<gene>
    <name evidence="8" type="ORF">M427DRAFT_70662</name>
</gene>
<evidence type="ECO:0000313" key="8">
    <source>
        <dbReference type="EMBL" id="KXS14434.1"/>
    </source>
</evidence>
<evidence type="ECO:0000259" key="7">
    <source>
        <dbReference type="PROSITE" id="PS51741"/>
    </source>
</evidence>
<dbReference type="PROSITE" id="PS51741">
    <property type="entry name" value="F_BAR"/>
    <property type="match status" value="1"/>
</dbReference>
<feature type="domain" description="F-BAR" evidence="7">
    <location>
        <begin position="3"/>
        <end position="256"/>
    </location>
</feature>
<evidence type="ECO:0000256" key="1">
    <source>
        <dbReference type="ARBA" id="ARBA00004245"/>
    </source>
</evidence>
<keyword evidence="3" id="KW-0597">Phosphoprotein</keyword>
<dbReference type="Proteomes" id="UP000070544">
    <property type="component" value="Unassembled WGS sequence"/>
</dbReference>
<sequence length="1383" mass="149659">MPLPFAEHFWGSGDKGFQVLVGKLDQGNASLGELLAYWTQKMETEASFTASMTRLMSNNKMQSETSTSLRSALDKLNAFFEQMARSHSLVVNRIKDDLVSPLTHCRDSLVKLRKSLPKEFDKTYKPLEKEKEGVVKIHTRYEAKAAEFVAANEMFTKMPNDRKLQEKVAMLRIELDRLKEDYSESVSRCHTAYNTWETAYGDICQKVEDMERHRITLIRKSLERVIEVEVQINHDFIPTIIEKMRLALGKIDVQSDLDAFVKAARTGRRRSELPTFRDYFDPSPVSQTDEGDRTVSLPRSLDLPSSEGPLPPLPFGTLRTAHTQSTGLGPPPIESPLNSSDMLSPLDLTLALTIGRTTDRNSGTERPSSLASEVFEALKRTDIHLAMDILQPSDVLTTRSDARSGSAVTLASAPSVNPRNGGKVGGSWVVPQGRSNSESAVDSMMGVPPLFQTQGSNTRMLETLTENEERPSKLLESPTKRKSAASESEATGPRASQSRSSTLTSANGPPPSFPPPSPTVSFVTAPSPSNETPGYSNPMPPASPTPLASVSVHTSMNQSERASGINGWTPRSSSPAHSLARTPIGLSPGNESINEELLSVLQKKAARTGSAIERLEAERKIKTANTRDSAGGDENGGSSPHTFVQLRKTRPATQEGASSVDQTQRPIISATGPGVVQQPGGRLSTTKPLTEPPSDLPPQLRRVAYPASAQAAQASQDMGSAGNILTLLMSSDPGGSSSGRARQMSLASLSVPAVDDADFVSPARTSAALRTLTWIEVDGGVPMPETVQVESEEPELDTKTLRDDRRVPPSPDLVLPVFASLSNQFAHHTLGQDMASISYSNSFASSVSLTVGIPTKAQSGGLAYGDGNRGLPFLKENGALIDSKTESPAISSRYIKREPYIAAAPGGQDNDYYHETSFDLFESQGSAEASEGELIVGLRPKENSKSGMRLPSENGMVRKNHSGSSMNTSELAPSIEDFSNSLAESKPAQLGSVVENLASEVDPLSEEPNGFDNTESAPMELNPVVDAVKSPLPPLPTHLSSLRSAVQLKSIDPNDESAPSAVTSKSETHSNTDVLPEPRLLDLLTTQPSVDPASFPATLARSLLRTPLATHLRARLRGHLYHLMRAHFATIQRDGLSTEDGVDPEALRAALTSPVVVSGGGLLEERSVDVPVEEWLRWRGYEVAAGVMVGEAGWPDDQDDVTVGDDNQGVEEQSSFQGRQYARASCSFAALGTTVPLLLVAVRKLRELGGIEMTDSGNQTEPGTTWAFESDLEAVSWSKLADQSFAENYDHSQYANSETLGAKSFPQLEGSISPEALRYISSIRNLYTRHFQHAVTLFRKQETRKILSQARADVAEDLARAESRADEAAALYESSLREARDAM</sequence>
<organism evidence="8 9">
    <name type="scientific">Gonapodya prolifera (strain JEL478)</name>
    <name type="common">Monoblepharis prolifera</name>
    <dbReference type="NCBI Taxonomy" id="1344416"/>
    <lineage>
        <taxon>Eukaryota</taxon>
        <taxon>Fungi</taxon>
        <taxon>Fungi incertae sedis</taxon>
        <taxon>Chytridiomycota</taxon>
        <taxon>Chytridiomycota incertae sedis</taxon>
        <taxon>Monoblepharidomycetes</taxon>
        <taxon>Monoblepharidales</taxon>
        <taxon>Gonapodyaceae</taxon>
        <taxon>Gonapodya</taxon>
    </lineage>
</organism>
<dbReference type="PANTHER" id="PTHR23065">
    <property type="entry name" value="PROLINE-SERINE-THREONINE PHOSPHATASE INTERACTING PROTEIN 1"/>
    <property type="match status" value="1"/>
</dbReference>
<dbReference type="GO" id="GO:0005737">
    <property type="term" value="C:cytoplasm"/>
    <property type="evidence" value="ECO:0007669"/>
    <property type="project" value="TreeGrafter"/>
</dbReference>
<comment type="subcellular location">
    <subcellularLocation>
        <location evidence="1">Cytoplasm</location>
        <location evidence="1">Cytoskeleton</location>
    </subcellularLocation>
</comment>
<keyword evidence="5" id="KW-0175">Coiled coil</keyword>
<feature type="compositionally biased region" description="Polar residues" evidence="6">
    <location>
        <begin position="485"/>
        <end position="507"/>
    </location>
</feature>
<reference evidence="8 9" key="1">
    <citation type="journal article" date="2015" name="Genome Biol. Evol.">
        <title>Phylogenomic analyses indicate that early fungi evolved digesting cell walls of algal ancestors of land plants.</title>
        <authorList>
            <person name="Chang Y."/>
            <person name="Wang S."/>
            <person name="Sekimoto S."/>
            <person name="Aerts A.L."/>
            <person name="Choi C."/>
            <person name="Clum A."/>
            <person name="LaButti K.M."/>
            <person name="Lindquist E.A."/>
            <person name="Yee Ngan C."/>
            <person name="Ohm R.A."/>
            <person name="Salamov A.A."/>
            <person name="Grigoriev I.V."/>
            <person name="Spatafora J.W."/>
            <person name="Berbee M.L."/>
        </authorList>
    </citation>
    <scope>NUCLEOTIDE SEQUENCE [LARGE SCALE GENOMIC DNA]</scope>
    <source>
        <strain evidence="8 9">JEL478</strain>
    </source>
</reference>
<feature type="compositionally biased region" description="Polar residues" evidence="6">
    <location>
        <begin position="546"/>
        <end position="561"/>
    </location>
</feature>